<sequence>MRSLNLQQWLRANGRRHAVESDKWYVDFASLLLPAVTGSSLFKGQKLEAQEQAAWALTLYFQDSIGQNGGWTDFTRRYRKLYPSRTLPFLPTGENYAADEINPEDVALVLWTQLARPARKQPGDYTLFNPEDERLAALAGVAYDLMDTSFEQAPVNDEAPSAPWVRGTDSLLTPAEPLPDSAMRPDMNPNALRCLAHTGGYPLLYFADYDELRRFFVNILGWPDRPGSLLPDLAPCREFVIYANTKGILLAHDVAACFRDPHNPMYDPQRAIEESHTLFCQPGRCPFDLLKLGMTTGLLPDARFPFHNGRALLHDNWDFVARYYLGEYYEGR</sequence>
<reference evidence="1" key="1">
    <citation type="journal article" date="2021" name="PeerJ">
        <title>Extensive microbial diversity within the chicken gut microbiome revealed by metagenomics and culture.</title>
        <authorList>
            <person name="Gilroy R."/>
            <person name="Ravi A."/>
            <person name="Getino M."/>
            <person name="Pursley I."/>
            <person name="Horton D.L."/>
            <person name="Alikhan N.F."/>
            <person name="Baker D."/>
            <person name="Gharbi K."/>
            <person name="Hall N."/>
            <person name="Watson M."/>
            <person name="Adriaenssens E.M."/>
            <person name="Foster-Nyarko E."/>
            <person name="Jarju S."/>
            <person name="Secka A."/>
            <person name="Antonio M."/>
            <person name="Oren A."/>
            <person name="Chaudhuri R.R."/>
            <person name="La Ragione R."/>
            <person name="Hildebrand F."/>
            <person name="Pallen M.J."/>
        </authorList>
    </citation>
    <scope>NUCLEOTIDE SEQUENCE</scope>
    <source>
        <strain evidence="1">ChiHjej12B11-24981</strain>
    </source>
</reference>
<organism evidence="1 2">
    <name type="scientific">Candidatus Bacteroides merdipullorum</name>
    <dbReference type="NCBI Taxonomy" id="2838474"/>
    <lineage>
        <taxon>Bacteria</taxon>
        <taxon>Pseudomonadati</taxon>
        <taxon>Bacteroidota</taxon>
        <taxon>Bacteroidia</taxon>
        <taxon>Bacteroidales</taxon>
        <taxon>Bacteroidaceae</taxon>
        <taxon>Bacteroides</taxon>
    </lineage>
</organism>
<dbReference type="AlphaFoldDB" id="A0A9D2A2N1"/>
<name>A0A9D2A2N1_9BACE</name>
<dbReference type="InterPro" id="IPR024214">
    <property type="entry name" value="DUF3843"/>
</dbReference>
<dbReference type="Pfam" id="PF12954">
    <property type="entry name" value="DUF3843"/>
    <property type="match status" value="2"/>
</dbReference>
<comment type="caution">
    <text evidence="1">The sequence shown here is derived from an EMBL/GenBank/DDBJ whole genome shotgun (WGS) entry which is preliminary data.</text>
</comment>
<protein>
    <submittedName>
        <fullName evidence="1">DUF3843 family protein</fullName>
    </submittedName>
</protein>
<accession>A0A9D2A2N1</accession>
<dbReference type="Proteomes" id="UP000824023">
    <property type="component" value="Unassembled WGS sequence"/>
</dbReference>
<proteinExistence type="predicted"/>
<dbReference type="EMBL" id="DXCK01000012">
    <property type="protein sequence ID" value="HIZ00768.1"/>
    <property type="molecule type" value="Genomic_DNA"/>
</dbReference>
<reference evidence="1" key="2">
    <citation type="submission" date="2021-04" db="EMBL/GenBank/DDBJ databases">
        <authorList>
            <person name="Gilroy R."/>
        </authorList>
    </citation>
    <scope>NUCLEOTIDE SEQUENCE</scope>
    <source>
        <strain evidence="1">ChiHjej12B11-24981</strain>
    </source>
</reference>
<evidence type="ECO:0000313" key="2">
    <source>
        <dbReference type="Proteomes" id="UP000824023"/>
    </source>
</evidence>
<gene>
    <name evidence="1" type="ORF">H9819_00750</name>
</gene>
<evidence type="ECO:0000313" key="1">
    <source>
        <dbReference type="EMBL" id="HIZ00768.1"/>
    </source>
</evidence>